<evidence type="ECO:0000256" key="6">
    <source>
        <dbReference type="PROSITE-ProRule" id="PRU00192"/>
    </source>
</evidence>
<dbReference type="InterPro" id="IPR036028">
    <property type="entry name" value="SH3-like_dom_sf"/>
</dbReference>
<dbReference type="InterPro" id="IPR000219">
    <property type="entry name" value="DH_dom"/>
</dbReference>
<dbReference type="VEuPathDB" id="VectorBase:RSAN_053695"/>
<dbReference type="SUPFAM" id="SSF50729">
    <property type="entry name" value="PH domain-like"/>
    <property type="match status" value="1"/>
</dbReference>
<evidence type="ECO:0000259" key="13">
    <source>
        <dbReference type="PROSITE" id="PS50031"/>
    </source>
</evidence>
<dbReference type="CDD" id="cd11839">
    <property type="entry name" value="SH3_Intersectin_4"/>
    <property type="match status" value="1"/>
</dbReference>
<evidence type="ECO:0000256" key="7">
    <source>
        <dbReference type="SAM" id="Coils"/>
    </source>
</evidence>
<feature type="domain" description="EH" evidence="13">
    <location>
        <begin position="13"/>
        <end position="101"/>
    </location>
</feature>
<feature type="domain" description="SH3" evidence="9">
    <location>
        <begin position="1077"/>
        <end position="1136"/>
    </location>
</feature>
<dbReference type="Pfam" id="PF12763">
    <property type="entry name" value="EH"/>
    <property type="match status" value="2"/>
</dbReference>
<feature type="domain" description="SH3" evidence="9">
    <location>
        <begin position="641"/>
        <end position="702"/>
    </location>
</feature>
<dbReference type="SMART" id="SM00027">
    <property type="entry name" value="EH"/>
    <property type="match status" value="2"/>
</dbReference>
<evidence type="ECO:0000256" key="1">
    <source>
        <dbReference type="ARBA" id="ARBA00004496"/>
    </source>
</evidence>
<feature type="domain" description="C2" evidence="11">
    <location>
        <begin position="1501"/>
        <end position="1669"/>
    </location>
</feature>
<dbReference type="SMART" id="SM00239">
    <property type="entry name" value="C2"/>
    <property type="match status" value="1"/>
</dbReference>
<dbReference type="Pfam" id="PF07653">
    <property type="entry name" value="SH3_2"/>
    <property type="match status" value="2"/>
</dbReference>
<dbReference type="PANTHER" id="PTHR46006:SF6">
    <property type="entry name" value="INTERSECTIN-2 ISOFORM X1"/>
    <property type="match status" value="1"/>
</dbReference>
<dbReference type="SMART" id="SM00054">
    <property type="entry name" value="EFh"/>
    <property type="match status" value="2"/>
</dbReference>
<dbReference type="Gene3D" id="2.30.29.30">
    <property type="entry name" value="Pleckstrin-homology domain (PH domain)/Phosphotyrosine-binding domain (PTB)"/>
    <property type="match status" value="1"/>
</dbReference>
<dbReference type="Pfam" id="PF00621">
    <property type="entry name" value="RhoGEF"/>
    <property type="match status" value="1"/>
</dbReference>
<dbReference type="Pfam" id="PF14604">
    <property type="entry name" value="SH3_9"/>
    <property type="match status" value="2"/>
</dbReference>
<dbReference type="CDD" id="cd11836">
    <property type="entry name" value="SH3_Intersectin_1"/>
    <property type="match status" value="1"/>
</dbReference>
<feature type="region of interest" description="Disordered" evidence="8">
    <location>
        <begin position="270"/>
        <end position="301"/>
    </location>
</feature>
<dbReference type="SMART" id="SM00233">
    <property type="entry name" value="PH"/>
    <property type="match status" value="1"/>
</dbReference>
<dbReference type="GO" id="GO:0006897">
    <property type="term" value="P:endocytosis"/>
    <property type="evidence" value="ECO:0007669"/>
    <property type="project" value="UniProtKB-KW"/>
</dbReference>
<organism evidence="15 16">
    <name type="scientific">Rhipicephalus sanguineus</name>
    <name type="common">Brown dog tick</name>
    <name type="synonym">Ixodes sanguineus</name>
    <dbReference type="NCBI Taxonomy" id="34632"/>
    <lineage>
        <taxon>Eukaryota</taxon>
        <taxon>Metazoa</taxon>
        <taxon>Ecdysozoa</taxon>
        <taxon>Arthropoda</taxon>
        <taxon>Chelicerata</taxon>
        <taxon>Arachnida</taxon>
        <taxon>Acari</taxon>
        <taxon>Parasitiformes</taxon>
        <taxon>Ixodida</taxon>
        <taxon>Ixodoidea</taxon>
        <taxon>Ixodidae</taxon>
        <taxon>Rhipicephalinae</taxon>
        <taxon>Rhipicephalus</taxon>
        <taxon>Rhipicephalus</taxon>
    </lineage>
</organism>
<feature type="coiled-coil region" evidence="7">
    <location>
        <begin position="557"/>
        <end position="601"/>
    </location>
</feature>
<dbReference type="InterPro" id="IPR002048">
    <property type="entry name" value="EF_hand_dom"/>
</dbReference>
<evidence type="ECO:0000259" key="12">
    <source>
        <dbReference type="PROSITE" id="PS50010"/>
    </source>
</evidence>
<dbReference type="PROSITE" id="PS50222">
    <property type="entry name" value="EF_HAND_2"/>
    <property type="match status" value="2"/>
</dbReference>
<dbReference type="PROSITE" id="PS50002">
    <property type="entry name" value="SH3"/>
    <property type="match status" value="5"/>
</dbReference>
<reference evidence="15" key="1">
    <citation type="journal article" date="2020" name="Cell">
        <title>Large-Scale Comparative Analyses of Tick Genomes Elucidate Their Genetic Diversity and Vector Capacities.</title>
        <authorList>
            <consortium name="Tick Genome and Microbiome Consortium (TIGMIC)"/>
            <person name="Jia N."/>
            <person name="Wang J."/>
            <person name="Shi W."/>
            <person name="Du L."/>
            <person name="Sun Y."/>
            <person name="Zhan W."/>
            <person name="Jiang J.F."/>
            <person name="Wang Q."/>
            <person name="Zhang B."/>
            <person name="Ji P."/>
            <person name="Bell-Sakyi L."/>
            <person name="Cui X.M."/>
            <person name="Yuan T.T."/>
            <person name="Jiang B.G."/>
            <person name="Yang W.F."/>
            <person name="Lam T.T."/>
            <person name="Chang Q.C."/>
            <person name="Ding S.J."/>
            <person name="Wang X.J."/>
            <person name="Zhu J.G."/>
            <person name="Ruan X.D."/>
            <person name="Zhao L."/>
            <person name="Wei J.T."/>
            <person name="Ye R.Z."/>
            <person name="Que T.C."/>
            <person name="Du C.H."/>
            <person name="Zhou Y.H."/>
            <person name="Cheng J.X."/>
            <person name="Dai P.F."/>
            <person name="Guo W.B."/>
            <person name="Han X.H."/>
            <person name="Huang E.J."/>
            <person name="Li L.F."/>
            <person name="Wei W."/>
            <person name="Gao Y.C."/>
            <person name="Liu J.Z."/>
            <person name="Shao H.Z."/>
            <person name="Wang X."/>
            <person name="Wang C.C."/>
            <person name="Yang T.C."/>
            <person name="Huo Q.B."/>
            <person name="Li W."/>
            <person name="Chen H.Y."/>
            <person name="Chen S.E."/>
            <person name="Zhou L.G."/>
            <person name="Ni X.B."/>
            <person name="Tian J.H."/>
            <person name="Sheng Y."/>
            <person name="Liu T."/>
            <person name="Pan Y.S."/>
            <person name="Xia L.Y."/>
            <person name="Li J."/>
            <person name="Zhao F."/>
            <person name="Cao W.C."/>
        </authorList>
    </citation>
    <scope>NUCLEOTIDE SEQUENCE</scope>
    <source>
        <strain evidence="15">Rsan-2018</strain>
    </source>
</reference>
<dbReference type="InterPro" id="IPR011993">
    <property type="entry name" value="PH-like_dom_sf"/>
</dbReference>
<dbReference type="Gene3D" id="2.30.30.40">
    <property type="entry name" value="SH3 Domains"/>
    <property type="match status" value="5"/>
</dbReference>
<dbReference type="PROSITE" id="PS00018">
    <property type="entry name" value="EF_HAND_1"/>
    <property type="match status" value="2"/>
</dbReference>
<keyword evidence="16" id="KW-1185">Reference proteome</keyword>
<evidence type="ECO:0000256" key="4">
    <source>
        <dbReference type="ARBA" id="ARBA00022583"/>
    </source>
</evidence>
<dbReference type="Gene3D" id="1.10.238.10">
    <property type="entry name" value="EF-hand"/>
    <property type="match status" value="2"/>
</dbReference>
<proteinExistence type="predicted"/>
<feature type="domain" description="DH" evidence="12">
    <location>
        <begin position="1159"/>
        <end position="1344"/>
    </location>
</feature>
<dbReference type="InterPro" id="IPR000008">
    <property type="entry name" value="C2_dom"/>
</dbReference>
<dbReference type="CDD" id="cd11837">
    <property type="entry name" value="SH3_Intersectin_2"/>
    <property type="match status" value="1"/>
</dbReference>
<evidence type="ECO:0000256" key="3">
    <source>
        <dbReference type="ARBA" id="ARBA00022490"/>
    </source>
</evidence>
<feature type="domain" description="EF-hand" evidence="14">
    <location>
        <begin position="45"/>
        <end position="80"/>
    </location>
</feature>
<dbReference type="PROSITE" id="PS50003">
    <property type="entry name" value="PH_DOMAIN"/>
    <property type="match status" value="1"/>
</dbReference>
<comment type="caution">
    <text evidence="15">The sequence shown here is derived from an EMBL/GenBank/DDBJ whole genome shotgun (WGS) entry which is preliminary data.</text>
</comment>
<dbReference type="PANTHER" id="PTHR46006">
    <property type="entry name" value="RHO GUANINE NUCLEOTIDE EXCHANGE FACTOR AT 64C, ISOFORM A"/>
    <property type="match status" value="1"/>
</dbReference>
<comment type="subcellular location">
    <subcellularLocation>
        <location evidence="1">Cytoplasm</location>
    </subcellularLocation>
</comment>
<evidence type="ECO:0000256" key="8">
    <source>
        <dbReference type="SAM" id="MobiDB-lite"/>
    </source>
</evidence>
<evidence type="ECO:0000259" key="11">
    <source>
        <dbReference type="PROSITE" id="PS50004"/>
    </source>
</evidence>
<dbReference type="SMART" id="SM00325">
    <property type="entry name" value="RhoGEF"/>
    <property type="match status" value="1"/>
</dbReference>
<dbReference type="Pfam" id="PF16652">
    <property type="entry name" value="PH_13"/>
    <property type="match status" value="1"/>
</dbReference>
<evidence type="ECO:0000313" key="15">
    <source>
        <dbReference type="EMBL" id="KAH7948209.1"/>
    </source>
</evidence>
<dbReference type="EMBL" id="JABSTV010001252">
    <property type="protein sequence ID" value="KAH7948209.1"/>
    <property type="molecule type" value="Genomic_DNA"/>
</dbReference>
<dbReference type="SUPFAM" id="SSF48065">
    <property type="entry name" value="DBL homology domain (DH-domain)"/>
    <property type="match status" value="1"/>
</dbReference>
<dbReference type="SUPFAM" id="SSF50044">
    <property type="entry name" value="SH3-domain"/>
    <property type="match status" value="5"/>
</dbReference>
<name>A0A9D4SV16_RHISA</name>
<dbReference type="GO" id="GO:0005509">
    <property type="term" value="F:calcium ion binding"/>
    <property type="evidence" value="ECO:0007669"/>
    <property type="project" value="InterPro"/>
</dbReference>
<evidence type="ECO:0000259" key="14">
    <source>
        <dbReference type="PROSITE" id="PS50222"/>
    </source>
</evidence>
<evidence type="ECO:0000313" key="16">
    <source>
        <dbReference type="Proteomes" id="UP000821837"/>
    </source>
</evidence>
<dbReference type="PROSITE" id="PS50004">
    <property type="entry name" value="C2"/>
    <property type="match status" value="1"/>
</dbReference>
<dbReference type="PROSITE" id="PS50010">
    <property type="entry name" value="DH_2"/>
    <property type="match status" value="1"/>
</dbReference>
<sequence>MAGFDPWVIPPESRAKFDAQFRQMQPTGGFITGEQAKKLFLQSGLPPAVLAKVWSLADMDADGRINQHEFAVALHLIQMKLKGIELPATLPATLRSPTTFPTANFAAAFGPPLESVGSPVAQPLVNPVAPVPGPAFPMAPSPPTLAGTPHPSPLGILPGVGIPPKPPAPAFPPPAASTPPVLTEWAVPQPSKLKYTQLFNSHDRSRSGFLGGGQARTILLQSALPQPVLAQIWNLSDIDSDGRLTCEEFVLAMHLVDCVKAGDALPAKLPLDLIPPSYRRKRSDSVQSTGPVPELLGALPGEVTLDDKNMATFEDKRRANFEKGQAELEKRRQALLESQRKEQQERERKEREEQEKRERIRQEQERRRQLELEKQLARQREIEQEKEEQRRKALEQREAARREMERQRQLEWEKQRMQELLSQKQREQENVSRLKGHRKALALQIEQVENKINEANQKLADTKKGVAEMKACIDEMRVERDTKMRELNEARLELKASLRFTYSCWCFVMLVFKAEIVLHQGRLKTVGANTNYSLAMNSCGNKEISLNMLRSTLASLKKETELKQQDVDNNNAQLKELKDRLADLVQQNEALMRDFTQKKQQVIALKKQKNSSITLDTWNDNSDFASADSWPGESTQPEPSSGLVKYRALYAFEARNADELSIMPGDIIMVQENQHGEPGWLGGELQGKTGWFPESYVEKVVTSPTGGFPAGNNQGAAAAAAAETVHIVGTEMKMTLEGISEAPENGREPALDEVAAPDVLQPSENSCFTQLPRGAPSVDTTSPVPGEGQAAPQGLQAQALFPWRAKKENHLTFNKGDVIAVKEQQDMWWYGEFQGKASLGWFPKSYVRLILGPVKTFNNNQVSDLQEYGDVPPEPPADFPVTTEEKYVALYAYQSQEPGDLSFNAGDVISVSKKEGEWWTGTLAGQTGIFPSNYVRLYEPEVKEEKAASAADEIPLNATSTLPTNEDLGFTGAEPARPETPQSDGKVKNSKIIKKPEIVSVIAPYKATGPEQLTLEKGQLIQVRKKTDSGWWEGELQVKGKKRQTGWFPATYVKVLGGSGTSSSRNSPVPAAFGSSTRGEQVRALFPFIGQQDDELSFQKGDVLVVLSKEDASWWKGEIAGRVGLFPANYVEPLDRPVDKCGSLQEILFSASLSTREKKRQGHIYELISTEENYVKDLILVKEVFYRPMKQSSLLTDEEVKLIFVNWPELIMSNTKMLKSFRVRQRMSEDGVIEMIGDILCESLPYLTPYVRFCSCQVRSMAFIQQRSENDPRFKAFTREFCKNPRTRGMPFTSFLLKPMQRMTKYPLMIKKIREYTDASHPDRGYLDEALEKAEQLCSQINEAVKERENADHLEWAQSHIQCNGISERLVFNSLTNILGSRKFLHSGSLTKVKSGKELVGFLFNDFLLLAQPMRDVGRVTNVFMSDKAMNASYKLYKQPLFLNTVLVEDCSDGAGSPSDDTFQISVPDAPRSVFRAANANEKLLWVKKIKEAAHNYRNTEAKKMKVSAKSQKLSGVGRLLVVVVEGRNLRSGAAHVLSSSSKGVRGSLCRAVMSVQFSGASDLAPSESFIVCLLFRASPTGDLTTTGQCDPYCEVSMACQEHKTHVETATSSPQWNSSMQFLVRDLRRDVLCLTVFNRELFSPNDFLGRTEVRVWDIVQETRQTRGPITKQLRLYEVDQGEVVIRLDLHIFES</sequence>
<feature type="domain" description="EH" evidence="13">
    <location>
        <begin position="191"/>
        <end position="280"/>
    </location>
</feature>
<dbReference type="PROSITE" id="PS50031">
    <property type="entry name" value="EH"/>
    <property type="match status" value="2"/>
</dbReference>
<evidence type="ECO:0000259" key="9">
    <source>
        <dbReference type="PROSITE" id="PS50002"/>
    </source>
</evidence>
<dbReference type="GO" id="GO:0005737">
    <property type="term" value="C:cytoplasm"/>
    <property type="evidence" value="ECO:0007669"/>
    <property type="project" value="UniProtKB-SubCell"/>
</dbReference>
<feature type="domain" description="SH3" evidence="9">
    <location>
        <begin position="994"/>
        <end position="1058"/>
    </location>
</feature>
<dbReference type="PRINTS" id="PR00452">
    <property type="entry name" value="SH3DOMAIN"/>
</dbReference>
<keyword evidence="2 6" id="KW-0728">SH3 domain</keyword>
<dbReference type="Pfam" id="PF00168">
    <property type="entry name" value="C2"/>
    <property type="match status" value="1"/>
</dbReference>
<dbReference type="SMART" id="SM00326">
    <property type="entry name" value="SH3"/>
    <property type="match status" value="5"/>
</dbReference>
<dbReference type="InterPro" id="IPR018247">
    <property type="entry name" value="EF_Hand_1_Ca_BS"/>
</dbReference>
<accession>A0A9D4SV16</accession>
<dbReference type="SUPFAM" id="SSF49562">
    <property type="entry name" value="C2 domain (Calcium/lipid-binding domain, CaLB)"/>
    <property type="match status" value="1"/>
</dbReference>
<dbReference type="CDD" id="cd00052">
    <property type="entry name" value="EH"/>
    <property type="match status" value="2"/>
</dbReference>
<dbReference type="CDD" id="cd00160">
    <property type="entry name" value="RhoGEF"/>
    <property type="match status" value="1"/>
</dbReference>
<dbReference type="InterPro" id="IPR000261">
    <property type="entry name" value="EH_dom"/>
</dbReference>
<feature type="domain" description="PH" evidence="10">
    <location>
        <begin position="1383"/>
        <end position="1495"/>
    </location>
</feature>
<dbReference type="GO" id="GO:0005085">
    <property type="term" value="F:guanyl-nucleotide exchange factor activity"/>
    <property type="evidence" value="ECO:0007669"/>
    <property type="project" value="InterPro"/>
</dbReference>
<gene>
    <name evidence="15" type="ORF">HPB52_019417</name>
</gene>
<feature type="domain" description="SH3" evidence="9">
    <location>
        <begin position="882"/>
        <end position="940"/>
    </location>
</feature>
<dbReference type="GO" id="GO:0035025">
    <property type="term" value="P:positive regulation of Rho protein signal transduction"/>
    <property type="evidence" value="ECO:0007669"/>
    <property type="project" value="TreeGrafter"/>
</dbReference>
<protein>
    <submittedName>
        <fullName evidence="15">Uncharacterized protein</fullName>
    </submittedName>
</protein>
<dbReference type="SUPFAM" id="SSF47473">
    <property type="entry name" value="EF-hand"/>
    <property type="match status" value="2"/>
</dbReference>
<evidence type="ECO:0000256" key="5">
    <source>
        <dbReference type="ARBA" id="ARBA00022837"/>
    </source>
</evidence>
<dbReference type="InterPro" id="IPR035899">
    <property type="entry name" value="DBL_dom_sf"/>
</dbReference>
<reference evidence="15" key="2">
    <citation type="submission" date="2021-09" db="EMBL/GenBank/DDBJ databases">
        <authorList>
            <person name="Jia N."/>
            <person name="Wang J."/>
            <person name="Shi W."/>
            <person name="Du L."/>
            <person name="Sun Y."/>
            <person name="Zhan W."/>
            <person name="Jiang J."/>
            <person name="Wang Q."/>
            <person name="Zhang B."/>
            <person name="Ji P."/>
            <person name="Sakyi L.B."/>
            <person name="Cui X."/>
            <person name="Yuan T."/>
            <person name="Jiang B."/>
            <person name="Yang W."/>
            <person name="Lam T.T.-Y."/>
            <person name="Chang Q."/>
            <person name="Ding S."/>
            <person name="Wang X."/>
            <person name="Zhu J."/>
            <person name="Ruan X."/>
            <person name="Zhao L."/>
            <person name="Wei J."/>
            <person name="Que T."/>
            <person name="Du C."/>
            <person name="Cheng J."/>
            <person name="Dai P."/>
            <person name="Han X."/>
            <person name="Huang E."/>
            <person name="Gao Y."/>
            <person name="Liu J."/>
            <person name="Shao H."/>
            <person name="Ye R."/>
            <person name="Li L."/>
            <person name="Wei W."/>
            <person name="Wang X."/>
            <person name="Wang C."/>
            <person name="Huo Q."/>
            <person name="Li W."/>
            <person name="Guo W."/>
            <person name="Chen H."/>
            <person name="Chen S."/>
            <person name="Zhou L."/>
            <person name="Zhou L."/>
            <person name="Ni X."/>
            <person name="Tian J."/>
            <person name="Zhou Y."/>
            <person name="Sheng Y."/>
            <person name="Liu T."/>
            <person name="Pan Y."/>
            <person name="Xia L."/>
            <person name="Li J."/>
            <person name="Zhao F."/>
            <person name="Cao W."/>
        </authorList>
    </citation>
    <scope>NUCLEOTIDE SEQUENCE</scope>
    <source>
        <strain evidence="15">Rsan-2018</strain>
        <tissue evidence="15">Larvae</tissue>
    </source>
</reference>
<dbReference type="Gene3D" id="1.20.900.10">
    <property type="entry name" value="Dbl homology (DH) domain"/>
    <property type="match status" value="1"/>
</dbReference>
<evidence type="ECO:0000259" key="10">
    <source>
        <dbReference type="PROSITE" id="PS50003"/>
    </source>
</evidence>
<dbReference type="Proteomes" id="UP000821837">
    <property type="component" value="Chromosome 6"/>
</dbReference>
<dbReference type="InterPro" id="IPR001849">
    <property type="entry name" value="PH_domain"/>
</dbReference>
<keyword evidence="4" id="KW-0254">Endocytosis</keyword>
<keyword evidence="7" id="KW-0175">Coiled coil</keyword>
<feature type="domain" description="SH3" evidence="9">
    <location>
        <begin position="792"/>
        <end position="852"/>
    </location>
</feature>
<dbReference type="InterPro" id="IPR051480">
    <property type="entry name" value="Endocytic_GEF_Adapter"/>
</dbReference>
<dbReference type="CDD" id="cd11838">
    <property type="entry name" value="SH3_Intersectin_3"/>
    <property type="match status" value="1"/>
</dbReference>
<dbReference type="InterPro" id="IPR011992">
    <property type="entry name" value="EF-hand-dom_pair"/>
</dbReference>
<keyword evidence="5" id="KW-0106">Calcium</keyword>
<dbReference type="Gene3D" id="2.60.40.150">
    <property type="entry name" value="C2 domain"/>
    <property type="match status" value="1"/>
</dbReference>
<feature type="region of interest" description="Disordered" evidence="8">
    <location>
        <begin position="336"/>
        <end position="365"/>
    </location>
</feature>
<dbReference type="FunFam" id="2.30.30.40:FF:000072">
    <property type="entry name" value="Unconventional Myosin IB"/>
    <property type="match status" value="2"/>
</dbReference>
<dbReference type="Pfam" id="PF00018">
    <property type="entry name" value="SH3_1"/>
    <property type="match status" value="1"/>
</dbReference>
<dbReference type="InterPro" id="IPR035892">
    <property type="entry name" value="C2_domain_sf"/>
</dbReference>
<keyword evidence="3" id="KW-0963">Cytoplasm</keyword>
<feature type="domain" description="EF-hand" evidence="14">
    <location>
        <begin position="224"/>
        <end position="259"/>
    </location>
</feature>
<evidence type="ECO:0000256" key="2">
    <source>
        <dbReference type="ARBA" id="ARBA00022443"/>
    </source>
</evidence>
<dbReference type="InterPro" id="IPR001452">
    <property type="entry name" value="SH3_domain"/>
</dbReference>